<evidence type="ECO:0000313" key="1">
    <source>
        <dbReference type="EMBL" id="CAJ1960017.1"/>
    </source>
</evidence>
<sequence length="566" mass="63216">MTSFTYSGEEDGRQIVPIETECLTIAETIQVLPIRFCNRHHDHLQEVVFSSGISLRCIPDYAFYHCRVLRDIVLPPTVTAIGDFAFGVCKALAEFKFPEGLKTIGRYSFANCGMTHLRMPALLEVITERAFAGCDSLRDAELPDGLKVIGVASFCACAELAELRLPSTVEIIEGNAFAGCSSLETADFPKGLKQIGRLAYFDARSLESVAIPSSVKEIEEGAFSECSSLKEVVLVNGYLRVIEAAAFASCSSLQSIRIPLSVDDIGYDAFANCTSLVSVEFPEVFSEDFTPEFRGGRVFSDCTLLTNIAVPPSIELEESTFGGCTLLEEAFGETSVIQGVRSRFSEYEAHKACYNGSEFSLIVAIKILRECSGPPRHYDYKLFDPFGMTPFHILLSAAKKKPDLLDLLLKEYPSLVLGCTNLQGIFPVEYLLSSWTRESRSFAQTALEKWMVHDMASWGLEEWRSSMSRMVDSVLNDDLDAENRRNALREAHLSMMKYELKEATSLLEMWLWKMEMHSVRNGAKRMALDRPTSRSRCGATFIIPMIVDYLWAEGCWYWGNKRGLSA</sequence>
<proteinExistence type="predicted"/>
<dbReference type="Proteomes" id="UP001295423">
    <property type="component" value="Unassembled WGS sequence"/>
</dbReference>
<reference evidence="1" key="1">
    <citation type="submission" date="2023-08" db="EMBL/GenBank/DDBJ databases">
        <authorList>
            <person name="Audoor S."/>
            <person name="Bilcke G."/>
        </authorList>
    </citation>
    <scope>NUCLEOTIDE SEQUENCE</scope>
</reference>
<dbReference type="AlphaFoldDB" id="A0AAD2G233"/>
<name>A0AAD2G233_9STRA</name>
<organism evidence="1 2">
    <name type="scientific">Cylindrotheca closterium</name>
    <dbReference type="NCBI Taxonomy" id="2856"/>
    <lineage>
        <taxon>Eukaryota</taxon>
        <taxon>Sar</taxon>
        <taxon>Stramenopiles</taxon>
        <taxon>Ochrophyta</taxon>
        <taxon>Bacillariophyta</taxon>
        <taxon>Bacillariophyceae</taxon>
        <taxon>Bacillariophycidae</taxon>
        <taxon>Bacillariales</taxon>
        <taxon>Bacillariaceae</taxon>
        <taxon>Cylindrotheca</taxon>
    </lineage>
</organism>
<gene>
    <name evidence="1" type="ORF">CYCCA115_LOCUS18434</name>
</gene>
<dbReference type="EMBL" id="CAKOGP040002036">
    <property type="protein sequence ID" value="CAJ1960017.1"/>
    <property type="molecule type" value="Genomic_DNA"/>
</dbReference>
<dbReference type="SUPFAM" id="SSF52058">
    <property type="entry name" value="L domain-like"/>
    <property type="match status" value="1"/>
</dbReference>
<dbReference type="Pfam" id="PF13306">
    <property type="entry name" value="LRR_5"/>
    <property type="match status" value="2"/>
</dbReference>
<dbReference type="PANTHER" id="PTHR45661:SF3">
    <property type="entry name" value="IG-LIKE DOMAIN-CONTAINING PROTEIN"/>
    <property type="match status" value="1"/>
</dbReference>
<evidence type="ECO:0008006" key="3">
    <source>
        <dbReference type="Google" id="ProtNLM"/>
    </source>
</evidence>
<dbReference type="InterPro" id="IPR032675">
    <property type="entry name" value="LRR_dom_sf"/>
</dbReference>
<dbReference type="Gene3D" id="3.80.10.10">
    <property type="entry name" value="Ribonuclease Inhibitor"/>
    <property type="match status" value="2"/>
</dbReference>
<protein>
    <recommendedName>
        <fullName evidence="3">Leucine-rich repeat domain-containing protein</fullName>
    </recommendedName>
</protein>
<dbReference type="InterPro" id="IPR053139">
    <property type="entry name" value="Surface_bspA-like"/>
</dbReference>
<keyword evidence="2" id="KW-1185">Reference proteome</keyword>
<dbReference type="PANTHER" id="PTHR45661">
    <property type="entry name" value="SURFACE ANTIGEN"/>
    <property type="match status" value="1"/>
</dbReference>
<evidence type="ECO:0000313" key="2">
    <source>
        <dbReference type="Proteomes" id="UP001295423"/>
    </source>
</evidence>
<dbReference type="InterPro" id="IPR026906">
    <property type="entry name" value="LRR_5"/>
</dbReference>
<comment type="caution">
    <text evidence="1">The sequence shown here is derived from an EMBL/GenBank/DDBJ whole genome shotgun (WGS) entry which is preliminary data.</text>
</comment>
<accession>A0AAD2G233</accession>